<feature type="region of interest" description="Disordered" evidence="1">
    <location>
        <begin position="440"/>
        <end position="467"/>
    </location>
</feature>
<evidence type="ECO:0000313" key="4">
    <source>
        <dbReference type="Proteomes" id="UP001151760"/>
    </source>
</evidence>
<accession>A0ABQ5JB62</accession>
<keyword evidence="4" id="KW-1185">Reference proteome</keyword>
<dbReference type="InterPro" id="IPR013087">
    <property type="entry name" value="Znf_C2H2_type"/>
</dbReference>
<protein>
    <submittedName>
        <fullName evidence="3">Zinc finger protein 511</fullName>
    </submittedName>
</protein>
<sequence>MSFASMLKDKTVRKTVKLAELTNDETVQGATVVILLVAVEEVMLQNSFFFFQFASKEAYSEIGLSLITTKLGKPIMLDGYTSNMCINSWSCNSYVRALIEVSAKNALMDSIVVAIPLQNGSGHTLEAIDLDYEWQPPHCDTRKKFDHNDTQCPKKAKVTTQNQKLDNGFMEVTRKNGKGKHTSNLGMLMKTSTMDDESLGHESDSEVEENIVVEQPMFMGWRTKPNAPPIKTPRKIGIWLGRKADSPKRNVVFSPEPKIHYFDRDDEEMMMVDNNLQTQTQFKHLFPVIRRFSPDDPFFASGNIERELLAKQVALDITEDEKQQLVYMEDESSEVFCPIVGCGAHLKSLAEFEDHYNARHTACCSVCSRVYPTSRLLSIHVSEVHDSFFQAKVARGYPMYECLVEGCGEKLKSYKSRHQHLIDKHSFPSSFEFFKKTRASKKGRVKKNQRKQHQTTVTRDEEEGSSAMQIEEETLNDLVSAVSKLNTSEDSTPSAISFGRRHTRGVTFVPRAVQRDGKK</sequence>
<dbReference type="PANTHER" id="PTHR21354:SF0">
    <property type="entry name" value="ZINC FINGER PROTEIN 511"/>
    <property type="match status" value="1"/>
</dbReference>
<gene>
    <name evidence="3" type="ORF">Tco_1131952</name>
</gene>
<feature type="domain" description="C2H2-type" evidence="2">
    <location>
        <begin position="363"/>
        <end position="385"/>
    </location>
</feature>
<evidence type="ECO:0000259" key="2">
    <source>
        <dbReference type="PROSITE" id="PS00028"/>
    </source>
</evidence>
<dbReference type="Proteomes" id="UP001151760">
    <property type="component" value="Unassembled WGS sequence"/>
</dbReference>
<feature type="domain" description="C2H2-type" evidence="2">
    <location>
        <begin position="402"/>
        <end position="425"/>
    </location>
</feature>
<name>A0ABQ5JB62_9ASTR</name>
<evidence type="ECO:0000313" key="3">
    <source>
        <dbReference type="EMBL" id="GJU09556.1"/>
    </source>
</evidence>
<dbReference type="SMART" id="SM00355">
    <property type="entry name" value="ZnF_C2H2"/>
    <property type="match status" value="3"/>
</dbReference>
<feature type="compositionally biased region" description="Basic residues" evidence="1">
    <location>
        <begin position="440"/>
        <end position="453"/>
    </location>
</feature>
<organism evidence="3 4">
    <name type="scientific">Tanacetum coccineum</name>
    <dbReference type="NCBI Taxonomy" id="301880"/>
    <lineage>
        <taxon>Eukaryota</taxon>
        <taxon>Viridiplantae</taxon>
        <taxon>Streptophyta</taxon>
        <taxon>Embryophyta</taxon>
        <taxon>Tracheophyta</taxon>
        <taxon>Spermatophyta</taxon>
        <taxon>Magnoliopsida</taxon>
        <taxon>eudicotyledons</taxon>
        <taxon>Gunneridae</taxon>
        <taxon>Pentapetalae</taxon>
        <taxon>asterids</taxon>
        <taxon>campanulids</taxon>
        <taxon>Asterales</taxon>
        <taxon>Asteraceae</taxon>
        <taxon>Asteroideae</taxon>
        <taxon>Anthemideae</taxon>
        <taxon>Anthemidinae</taxon>
        <taxon>Tanacetum</taxon>
    </lineage>
</organism>
<reference evidence="3" key="2">
    <citation type="submission" date="2022-01" db="EMBL/GenBank/DDBJ databases">
        <authorList>
            <person name="Yamashiro T."/>
            <person name="Shiraishi A."/>
            <person name="Satake H."/>
            <person name="Nakayama K."/>
        </authorList>
    </citation>
    <scope>NUCLEOTIDE SEQUENCE</scope>
</reference>
<dbReference type="EMBL" id="BQNB010021738">
    <property type="protein sequence ID" value="GJU09556.1"/>
    <property type="molecule type" value="Genomic_DNA"/>
</dbReference>
<dbReference type="PROSITE" id="PS00028">
    <property type="entry name" value="ZINC_FINGER_C2H2_1"/>
    <property type="match status" value="2"/>
</dbReference>
<comment type="caution">
    <text evidence="3">The sequence shown here is derived from an EMBL/GenBank/DDBJ whole genome shotgun (WGS) entry which is preliminary data.</text>
</comment>
<dbReference type="InterPro" id="IPR039258">
    <property type="entry name" value="ZNF511"/>
</dbReference>
<evidence type="ECO:0000256" key="1">
    <source>
        <dbReference type="SAM" id="MobiDB-lite"/>
    </source>
</evidence>
<dbReference type="PANTHER" id="PTHR21354">
    <property type="entry name" value="ZINC FINGER PROTEIN 511"/>
    <property type="match status" value="1"/>
</dbReference>
<reference evidence="3" key="1">
    <citation type="journal article" date="2022" name="Int. J. Mol. Sci.">
        <title>Draft Genome of Tanacetum Coccineum: Genomic Comparison of Closely Related Tanacetum-Family Plants.</title>
        <authorList>
            <person name="Yamashiro T."/>
            <person name="Shiraishi A."/>
            <person name="Nakayama K."/>
            <person name="Satake H."/>
        </authorList>
    </citation>
    <scope>NUCLEOTIDE SEQUENCE</scope>
</reference>
<proteinExistence type="predicted"/>